<evidence type="ECO:0000313" key="2">
    <source>
        <dbReference type="Proteomes" id="UP001177260"/>
    </source>
</evidence>
<gene>
    <name evidence="1" type="ORF">N8T08_000305</name>
</gene>
<sequence length="171" mass="18707">MANPGILQGEDGVLGDTFNLPFDLLPALSTSHAPFDDIAFLEQYYLNVTEFGHFLEPNRPDAPHTLNAARVGSAPANHPSQGNTGAPNGINPEQNSRPGPEASGPNQHANNTAWRSCWKDCGYSGSFGRKAELMRHIETQHVNPRAHQCALCGKVYNRKDNLGEHFQRVHA</sequence>
<comment type="caution">
    <text evidence="1">The sequence shown here is derived from an EMBL/GenBank/DDBJ whole genome shotgun (WGS) entry which is preliminary data.</text>
</comment>
<keyword evidence="2" id="KW-1185">Reference proteome</keyword>
<reference evidence="1 2" key="1">
    <citation type="journal article" date="2023" name="ACS Omega">
        <title>Identification of the Neoaspergillic Acid Biosynthesis Gene Cluster by Establishing an In Vitro CRISPR-Ribonucleoprotein Genetic System in Aspergillus melleus.</title>
        <authorList>
            <person name="Yuan B."/>
            <person name="Grau M.F."/>
            <person name="Murata R.M."/>
            <person name="Torok T."/>
            <person name="Venkateswaran K."/>
            <person name="Stajich J.E."/>
            <person name="Wang C.C.C."/>
        </authorList>
    </citation>
    <scope>NUCLEOTIDE SEQUENCE [LARGE SCALE GENOMIC DNA]</scope>
    <source>
        <strain evidence="1 2">IMV 1140</strain>
    </source>
</reference>
<dbReference type="EMBL" id="JAOPJF010000010">
    <property type="protein sequence ID" value="KAK1147792.1"/>
    <property type="molecule type" value="Genomic_DNA"/>
</dbReference>
<dbReference type="Proteomes" id="UP001177260">
    <property type="component" value="Unassembled WGS sequence"/>
</dbReference>
<accession>A0ACC3BAY3</accession>
<name>A0ACC3BAY3_9EURO</name>
<evidence type="ECO:0000313" key="1">
    <source>
        <dbReference type="EMBL" id="KAK1147792.1"/>
    </source>
</evidence>
<organism evidence="1 2">
    <name type="scientific">Aspergillus melleus</name>
    <dbReference type="NCBI Taxonomy" id="138277"/>
    <lineage>
        <taxon>Eukaryota</taxon>
        <taxon>Fungi</taxon>
        <taxon>Dikarya</taxon>
        <taxon>Ascomycota</taxon>
        <taxon>Pezizomycotina</taxon>
        <taxon>Eurotiomycetes</taxon>
        <taxon>Eurotiomycetidae</taxon>
        <taxon>Eurotiales</taxon>
        <taxon>Aspergillaceae</taxon>
        <taxon>Aspergillus</taxon>
        <taxon>Aspergillus subgen. Circumdati</taxon>
    </lineage>
</organism>
<protein>
    <submittedName>
        <fullName evidence="1">Uncharacterized protein</fullName>
    </submittedName>
</protein>
<proteinExistence type="predicted"/>